<dbReference type="GO" id="GO:0036297">
    <property type="term" value="P:interstrand cross-link repair"/>
    <property type="evidence" value="ECO:0007669"/>
    <property type="project" value="TreeGrafter"/>
</dbReference>
<evidence type="ECO:0000256" key="2">
    <source>
        <dbReference type="SAM" id="MobiDB-lite"/>
    </source>
</evidence>
<dbReference type="InterPro" id="IPR027417">
    <property type="entry name" value="P-loop_NTPase"/>
</dbReference>
<feature type="coiled-coil region" evidence="1">
    <location>
        <begin position="441"/>
        <end position="468"/>
    </location>
</feature>
<evidence type="ECO:0000259" key="3">
    <source>
        <dbReference type="PROSITE" id="PS51194"/>
    </source>
</evidence>
<keyword evidence="4" id="KW-0547">Nucleotide-binding</keyword>
<keyword evidence="4" id="KW-0347">Helicase</keyword>
<feature type="compositionally biased region" description="Acidic residues" evidence="2">
    <location>
        <begin position="56"/>
        <end position="73"/>
    </location>
</feature>
<dbReference type="PANTHER" id="PTHR47957:SF3">
    <property type="entry name" value="ATP-DEPENDENT HELICASE HRQ1"/>
    <property type="match status" value="1"/>
</dbReference>
<proteinExistence type="predicted"/>
<feature type="domain" description="Helicase C-terminal" evidence="3">
    <location>
        <begin position="945"/>
        <end position="1097"/>
    </location>
</feature>
<dbReference type="SUPFAM" id="SSF52540">
    <property type="entry name" value="P-loop containing nucleoside triphosphate hydrolases"/>
    <property type="match status" value="2"/>
</dbReference>
<name>A0A3E1QEE7_9FLAO</name>
<evidence type="ECO:0000256" key="1">
    <source>
        <dbReference type="SAM" id="Coils"/>
    </source>
</evidence>
<accession>A0A3E1QEE7</accession>
<dbReference type="GO" id="GO:0043138">
    <property type="term" value="F:3'-5' DNA helicase activity"/>
    <property type="evidence" value="ECO:0007669"/>
    <property type="project" value="TreeGrafter"/>
</dbReference>
<evidence type="ECO:0000313" key="4">
    <source>
        <dbReference type="EMBL" id="RFN60530.1"/>
    </source>
</evidence>
<dbReference type="PROSITE" id="PS51194">
    <property type="entry name" value="HELICASE_CTER"/>
    <property type="match status" value="1"/>
</dbReference>
<dbReference type="GO" id="GO:0006289">
    <property type="term" value="P:nucleotide-excision repair"/>
    <property type="evidence" value="ECO:0007669"/>
    <property type="project" value="TreeGrafter"/>
</dbReference>
<dbReference type="SMART" id="SM00490">
    <property type="entry name" value="HELICc"/>
    <property type="match status" value="1"/>
</dbReference>
<sequence>MIGPGSDMWGLPDEEEIISDYPLPRYFSGVLFPNKSVTPETQADEDDAALQSESLLTDENEEENTLENEETDIEETKDIGEKQEEVKVKRQDFNLDTNSFFPTNIGITVALDKSIKEIDVEFSFGLYTQAKAEERKIKISKAGYDSFFEQGIPYPLTFRDALKYQDGYMFLNRELKGEQKNPERANGEYGQFDEFKNRKNLIRQSEEGGPFSAYYHIGKLEKLLGRAWKRTPFTFKETISIEKSFKSPISFNFPTEIYKLTDAGYNIKVYEDNRARFVKIQLVNCSEDHPANRFSNRSENLNFKSLFQGSIKVQSDGLIEYKDNSLNTYASDDEIRDEEAEEIELIYRNIKSYGIGHNCSVVWNENTKTVQSTFLPEQNINDVINEFEDSSLDKALDMRNLSIWGLSKDEIKANLVDFVASYQQWINKQIQEKNKLNPNEKVVAERVIQRQEQNYKRLKDNISLLDNEKVFEAFQLANTAMLIQLIVSNDKRLGKTEKDLFEIDKSINANRLIYFEQYDTLENLGFVPKYRPFQLAFLLLSLDEIAQPEKRKANNTVDLIWFPTGGGKTEAYLAVAAFTIAFRRISNESDYGGTSVIMRYTLRLLTAQQFERASRLIATLEFMRSQSEFKDTLKEEPISIGLWVGQASTPNKVAGDNGAGILVSQMDEEALKGDKGNPERKNVFQISSCPWCGTKSVSKEKNSKGITIWRYGFKVNKGELKVSCINKQCHFHEKLPIQVVDENLYKNPPTLLFGTVDKFAMLAWQEEAHNFFKANTDNGLPPDLIIQDELHLLNGPLGSITALYESTIELLCTKNGIAPKIISSTATTRNTQYQIEKLYGNRKVNIFPPSGINHNDSFFSRESTESKRRYIGFMPTGKTSIDTQLQLLAHLFVSRLEVYRNKETKDFANNYWTIVSYYNSLKDVGKIFNKVGDEVSNFTSTLQYRLEDLFNPIDDYRFNFAGISSRTEELTSRVESSRIKSILKELELPFDEKNIVTTDKGYRYLNDVVDFVLATNMISVGIDISRLNLMLINGMPKNIAEYIQASSRVGRKTNGLVVSLLDPNRAREKSYFEHFINFHQAFYKCVEPLSITPFTESTIDKMLTTSLVAFVRNTYPNLNKDNDAANFKSAFAKAYRDFIEQRFGANNKEMMAYFERRFQNVVEDWESKARASNDLKYKRLLKRPSDKNESAIDWTVMQSMREIDTDTFIRIKSNFEWQ</sequence>
<keyword evidence="4" id="KW-0378">Hydrolase</keyword>
<dbReference type="Gene3D" id="3.40.50.300">
    <property type="entry name" value="P-loop containing nucleotide triphosphate hydrolases"/>
    <property type="match status" value="1"/>
</dbReference>
<protein>
    <submittedName>
        <fullName evidence="4">Helicase</fullName>
    </submittedName>
</protein>
<feature type="region of interest" description="Disordered" evidence="2">
    <location>
        <begin position="35"/>
        <end position="83"/>
    </location>
</feature>
<keyword evidence="1" id="KW-0175">Coiled coil</keyword>
<dbReference type="CDD" id="cd18785">
    <property type="entry name" value="SF2_C"/>
    <property type="match status" value="1"/>
</dbReference>
<feature type="compositionally biased region" description="Basic and acidic residues" evidence="2">
    <location>
        <begin position="74"/>
        <end position="83"/>
    </location>
</feature>
<gene>
    <name evidence="4" type="ORF">DZ858_10140</name>
</gene>
<dbReference type="OrthoDB" id="713315at2"/>
<dbReference type="EMBL" id="QVID01000001">
    <property type="protein sequence ID" value="RFN60530.1"/>
    <property type="molecule type" value="Genomic_DNA"/>
</dbReference>
<dbReference type="InterPro" id="IPR001650">
    <property type="entry name" value="Helicase_C-like"/>
</dbReference>
<reference evidence="4 5" key="1">
    <citation type="journal article" date="2007" name="Int. J. Syst. Evol. Microbiol.">
        <title>Marixanthomonas ophiurae gen. nov., sp. nov., a marine bacterium of the family Flavobacteriaceae isolated from a deep-sea brittle star.</title>
        <authorList>
            <person name="Romanenko L.A."/>
            <person name="Uchino M."/>
            <person name="Frolova G.M."/>
            <person name="Mikhailov V.V."/>
        </authorList>
    </citation>
    <scope>NUCLEOTIDE SEQUENCE [LARGE SCALE GENOMIC DNA]</scope>
    <source>
        <strain evidence="4 5">KMM 3046</strain>
    </source>
</reference>
<dbReference type="PANTHER" id="PTHR47957">
    <property type="entry name" value="ATP-DEPENDENT HELICASE HRQ1"/>
    <property type="match status" value="1"/>
</dbReference>
<keyword evidence="4" id="KW-0067">ATP-binding</keyword>
<comment type="caution">
    <text evidence="4">The sequence shown here is derived from an EMBL/GenBank/DDBJ whole genome shotgun (WGS) entry which is preliminary data.</text>
</comment>
<organism evidence="4 5">
    <name type="scientific">Marixanthomonas ophiurae</name>
    <dbReference type="NCBI Taxonomy" id="387659"/>
    <lineage>
        <taxon>Bacteria</taxon>
        <taxon>Pseudomonadati</taxon>
        <taxon>Bacteroidota</taxon>
        <taxon>Flavobacteriia</taxon>
        <taxon>Flavobacteriales</taxon>
        <taxon>Flavobacteriaceae</taxon>
        <taxon>Marixanthomonas</taxon>
    </lineage>
</organism>
<evidence type="ECO:0000313" key="5">
    <source>
        <dbReference type="Proteomes" id="UP000261082"/>
    </source>
</evidence>
<dbReference type="Pfam" id="PF00271">
    <property type="entry name" value="Helicase_C"/>
    <property type="match status" value="1"/>
</dbReference>
<dbReference type="Proteomes" id="UP000261082">
    <property type="component" value="Unassembled WGS sequence"/>
</dbReference>
<keyword evidence="5" id="KW-1185">Reference proteome</keyword>
<dbReference type="AlphaFoldDB" id="A0A3E1QEE7"/>